<keyword evidence="1 3" id="KW-0238">DNA-binding</keyword>
<evidence type="ECO:0000256" key="3">
    <source>
        <dbReference type="PROSITE-ProRule" id="PRU01091"/>
    </source>
</evidence>
<dbReference type="PROSITE" id="PS50110">
    <property type="entry name" value="RESPONSE_REGULATORY"/>
    <property type="match status" value="1"/>
</dbReference>
<name>A0ABY4R033_9ACTN</name>
<proteinExistence type="predicted"/>
<dbReference type="Gene3D" id="3.40.50.2300">
    <property type="match status" value="1"/>
</dbReference>
<sequence length="221" mass="25270">MSRVLVVDDEQRICRFITRSLTTIGFQADSAANGAEAIRIVREAHYDLVILDLLMPGIDGYDALAQLLRHDPLQKVMVLSAITEVDSKVRCLRMGAVDYLAKPFAIAELLERVKRRAEEPSITTMTRWLDVGRVRLDLQRREIMIDDRTMPLSEREFILLDHLMRHANQVCTRGELLADVWGYSFDPGSNVVDVCIRRLRNKLQPDLIETVRNVGYCFIAS</sequence>
<dbReference type="Proteomes" id="UP001056336">
    <property type="component" value="Chromosome"/>
</dbReference>
<accession>A0ABY4R033</accession>
<dbReference type="SUPFAM" id="SSF52172">
    <property type="entry name" value="CheY-like"/>
    <property type="match status" value="1"/>
</dbReference>
<dbReference type="Gene3D" id="1.10.10.10">
    <property type="entry name" value="Winged helix-like DNA-binding domain superfamily/Winged helix DNA-binding domain"/>
    <property type="match status" value="1"/>
</dbReference>
<organism evidence="6 7">
    <name type="scientific">Jatrophihabitans telluris</name>
    <dbReference type="NCBI Taxonomy" id="2038343"/>
    <lineage>
        <taxon>Bacteria</taxon>
        <taxon>Bacillati</taxon>
        <taxon>Actinomycetota</taxon>
        <taxon>Actinomycetes</taxon>
        <taxon>Jatrophihabitantales</taxon>
        <taxon>Jatrophihabitantaceae</taxon>
        <taxon>Jatrophihabitans</taxon>
    </lineage>
</organism>
<evidence type="ECO:0000313" key="6">
    <source>
        <dbReference type="EMBL" id="UQX88807.1"/>
    </source>
</evidence>
<dbReference type="InterPro" id="IPR001789">
    <property type="entry name" value="Sig_transdc_resp-reg_receiver"/>
</dbReference>
<dbReference type="PANTHER" id="PTHR48111:SF38">
    <property type="entry name" value="TWO-COMPONENT RESPONSE REGULATOR"/>
    <property type="match status" value="1"/>
</dbReference>
<dbReference type="CDD" id="cd17574">
    <property type="entry name" value="REC_OmpR"/>
    <property type="match status" value="1"/>
</dbReference>
<dbReference type="SMART" id="SM00862">
    <property type="entry name" value="Trans_reg_C"/>
    <property type="match status" value="1"/>
</dbReference>
<feature type="modified residue" description="4-aspartylphosphate" evidence="2">
    <location>
        <position position="52"/>
    </location>
</feature>
<dbReference type="Pfam" id="PF00072">
    <property type="entry name" value="Response_reg"/>
    <property type="match status" value="1"/>
</dbReference>
<feature type="DNA-binding region" description="OmpR/PhoB-type" evidence="3">
    <location>
        <begin position="126"/>
        <end position="220"/>
    </location>
</feature>
<evidence type="ECO:0000313" key="7">
    <source>
        <dbReference type="Proteomes" id="UP001056336"/>
    </source>
</evidence>
<dbReference type="PANTHER" id="PTHR48111">
    <property type="entry name" value="REGULATOR OF RPOS"/>
    <property type="match status" value="1"/>
</dbReference>
<keyword evidence="2" id="KW-0597">Phosphoprotein</keyword>
<dbReference type="InterPro" id="IPR011006">
    <property type="entry name" value="CheY-like_superfamily"/>
</dbReference>
<dbReference type="EMBL" id="CP097332">
    <property type="protein sequence ID" value="UQX88807.1"/>
    <property type="molecule type" value="Genomic_DNA"/>
</dbReference>
<evidence type="ECO:0000259" key="5">
    <source>
        <dbReference type="PROSITE" id="PS51755"/>
    </source>
</evidence>
<dbReference type="RefSeq" id="WP_249772563.1">
    <property type="nucleotide sequence ID" value="NZ_CP097332.1"/>
</dbReference>
<dbReference type="InterPro" id="IPR039420">
    <property type="entry name" value="WalR-like"/>
</dbReference>
<dbReference type="InterPro" id="IPR036388">
    <property type="entry name" value="WH-like_DNA-bd_sf"/>
</dbReference>
<evidence type="ECO:0000256" key="1">
    <source>
        <dbReference type="ARBA" id="ARBA00023125"/>
    </source>
</evidence>
<evidence type="ECO:0000256" key="2">
    <source>
        <dbReference type="PROSITE-ProRule" id="PRU00169"/>
    </source>
</evidence>
<keyword evidence="7" id="KW-1185">Reference proteome</keyword>
<dbReference type="Pfam" id="PF00486">
    <property type="entry name" value="Trans_reg_C"/>
    <property type="match status" value="1"/>
</dbReference>
<dbReference type="SMART" id="SM00448">
    <property type="entry name" value="REC"/>
    <property type="match status" value="1"/>
</dbReference>
<dbReference type="InterPro" id="IPR001867">
    <property type="entry name" value="OmpR/PhoB-type_DNA-bd"/>
</dbReference>
<dbReference type="CDD" id="cd00383">
    <property type="entry name" value="trans_reg_C"/>
    <property type="match status" value="1"/>
</dbReference>
<feature type="domain" description="Response regulatory" evidence="4">
    <location>
        <begin position="3"/>
        <end position="117"/>
    </location>
</feature>
<gene>
    <name evidence="6" type="ORF">M6D93_02110</name>
</gene>
<dbReference type="PROSITE" id="PS51755">
    <property type="entry name" value="OMPR_PHOB"/>
    <property type="match status" value="1"/>
</dbReference>
<reference evidence="6" key="1">
    <citation type="journal article" date="2018" name="Int. J. Syst. Evol. Microbiol.">
        <title>Jatrophihabitans telluris sp. nov., isolated from sediment soil of lava forest wetlands and the emended description of the genus Jatrophihabitans.</title>
        <authorList>
            <person name="Lee K.C."/>
            <person name="Suh M.K."/>
            <person name="Eom M.K."/>
            <person name="Kim K.K."/>
            <person name="Kim J.S."/>
            <person name="Kim D.S."/>
            <person name="Ko S.H."/>
            <person name="Shin Y.K."/>
            <person name="Lee J.S."/>
        </authorList>
    </citation>
    <scope>NUCLEOTIDE SEQUENCE</scope>
    <source>
        <strain evidence="6">N237</strain>
    </source>
</reference>
<evidence type="ECO:0000259" key="4">
    <source>
        <dbReference type="PROSITE" id="PS50110"/>
    </source>
</evidence>
<reference evidence="6" key="2">
    <citation type="submission" date="2022-05" db="EMBL/GenBank/DDBJ databases">
        <authorList>
            <person name="Kim J.-S."/>
            <person name="Lee K."/>
            <person name="Suh M."/>
            <person name="Eom M."/>
            <person name="Kim J.-S."/>
            <person name="Kim D.-S."/>
            <person name="Ko S.-H."/>
            <person name="Shin Y."/>
            <person name="Lee J.-S."/>
        </authorList>
    </citation>
    <scope>NUCLEOTIDE SEQUENCE</scope>
    <source>
        <strain evidence="6">N237</strain>
    </source>
</reference>
<protein>
    <submittedName>
        <fullName evidence="6">Response regulator transcription factor</fullName>
    </submittedName>
</protein>
<feature type="domain" description="OmpR/PhoB-type" evidence="5">
    <location>
        <begin position="126"/>
        <end position="220"/>
    </location>
</feature>